<dbReference type="AlphaFoldDB" id="A0A8T0W9D7"/>
<accession>A0A8T0W9D7</accession>
<dbReference type="EMBL" id="CM029039">
    <property type="protein sequence ID" value="KAG2643097.1"/>
    <property type="molecule type" value="Genomic_DNA"/>
</dbReference>
<sequence length="299" mass="32211">MATTVALARATSMPAPLPTPVRPASCPVTAHLGGASLLLLLGHTCTHANDHGSAAAAATIPRVATSGSLVGGSAHRRPSAAPSTRGARAQSNSGCRSAEGRHVMGDGGAIDERFGGGRPPRPSPAKTTSSPSSSTPRHAELRRKHPTWTPRRWPRTLSRWPTDHLHQPGLRLAPPTAATHEHHGLHGVRGAPLLLGRKEPRRRAPEGGRRRQRQERGRGARDRRRRGAAAQERGDGEAGRSTGAQRWRAPRERSRRDGGGGGRRGSRERLSERANQRRGERGKKEVRLTCRVEIEGLQF</sequence>
<feature type="compositionally biased region" description="Low complexity" evidence="1">
    <location>
        <begin position="124"/>
        <end position="136"/>
    </location>
</feature>
<organism evidence="2 3">
    <name type="scientific">Panicum virgatum</name>
    <name type="common">Blackwell switchgrass</name>
    <dbReference type="NCBI Taxonomy" id="38727"/>
    <lineage>
        <taxon>Eukaryota</taxon>
        <taxon>Viridiplantae</taxon>
        <taxon>Streptophyta</taxon>
        <taxon>Embryophyta</taxon>
        <taxon>Tracheophyta</taxon>
        <taxon>Spermatophyta</taxon>
        <taxon>Magnoliopsida</taxon>
        <taxon>Liliopsida</taxon>
        <taxon>Poales</taxon>
        <taxon>Poaceae</taxon>
        <taxon>PACMAD clade</taxon>
        <taxon>Panicoideae</taxon>
        <taxon>Panicodae</taxon>
        <taxon>Paniceae</taxon>
        <taxon>Panicinae</taxon>
        <taxon>Panicum</taxon>
        <taxon>Panicum sect. Hiantes</taxon>
    </lineage>
</organism>
<reference evidence="2" key="1">
    <citation type="submission" date="2020-05" db="EMBL/GenBank/DDBJ databases">
        <title>WGS assembly of Panicum virgatum.</title>
        <authorList>
            <person name="Lovell J.T."/>
            <person name="Jenkins J."/>
            <person name="Shu S."/>
            <person name="Juenger T.E."/>
            <person name="Schmutz J."/>
        </authorList>
    </citation>
    <scope>NUCLEOTIDE SEQUENCE</scope>
    <source>
        <strain evidence="2">AP13</strain>
    </source>
</reference>
<name>A0A8T0W9D7_PANVG</name>
<feature type="compositionally biased region" description="Basic and acidic residues" evidence="1">
    <location>
        <begin position="265"/>
        <end position="285"/>
    </location>
</feature>
<feature type="compositionally biased region" description="Basic and acidic residues" evidence="1">
    <location>
        <begin position="196"/>
        <end position="220"/>
    </location>
</feature>
<dbReference type="Proteomes" id="UP000823388">
    <property type="component" value="Chromosome 2K"/>
</dbReference>
<comment type="caution">
    <text evidence="2">The sequence shown here is derived from an EMBL/GenBank/DDBJ whole genome shotgun (WGS) entry which is preliminary data.</text>
</comment>
<evidence type="ECO:0000313" key="3">
    <source>
        <dbReference type="Proteomes" id="UP000823388"/>
    </source>
</evidence>
<gene>
    <name evidence="2" type="ORF">PVAP13_2KG331567</name>
</gene>
<evidence type="ECO:0000313" key="2">
    <source>
        <dbReference type="EMBL" id="KAG2643097.1"/>
    </source>
</evidence>
<keyword evidence="3" id="KW-1185">Reference proteome</keyword>
<feature type="region of interest" description="Disordered" evidence="1">
    <location>
        <begin position="68"/>
        <end position="285"/>
    </location>
</feature>
<feature type="compositionally biased region" description="Basic and acidic residues" evidence="1">
    <location>
        <begin position="98"/>
        <end position="115"/>
    </location>
</feature>
<proteinExistence type="predicted"/>
<feature type="compositionally biased region" description="Basic and acidic residues" evidence="1">
    <location>
        <begin position="249"/>
        <end position="258"/>
    </location>
</feature>
<evidence type="ECO:0000256" key="1">
    <source>
        <dbReference type="SAM" id="MobiDB-lite"/>
    </source>
</evidence>
<protein>
    <submittedName>
        <fullName evidence="2">Uncharacterized protein</fullName>
    </submittedName>
</protein>